<proteinExistence type="predicted"/>
<gene>
    <name evidence="1" type="ORF">MSG28_000019</name>
</gene>
<accession>A0ACC0JZ06</accession>
<organism evidence="1 2">
    <name type="scientific">Choristoneura fumiferana</name>
    <name type="common">Spruce budworm moth</name>
    <name type="synonym">Archips fumiferana</name>
    <dbReference type="NCBI Taxonomy" id="7141"/>
    <lineage>
        <taxon>Eukaryota</taxon>
        <taxon>Metazoa</taxon>
        <taxon>Ecdysozoa</taxon>
        <taxon>Arthropoda</taxon>
        <taxon>Hexapoda</taxon>
        <taxon>Insecta</taxon>
        <taxon>Pterygota</taxon>
        <taxon>Neoptera</taxon>
        <taxon>Endopterygota</taxon>
        <taxon>Lepidoptera</taxon>
        <taxon>Glossata</taxon>
        <taxon>Ditrysia</taxon>
        <taxon>Tortricoidea</taxon>
        <taxon>Tortricidae</taxon>
        <taxon>Tortricinae</taxon>
        <taxon>Choristoneura</taxon>
    </lineage>
</organism>
<keyword evidence="2" id="KW-1185">Reference proteome</keyword>
<dbReference type="EMBL" id="CM046131">
    <property type="protein sequence ID" value="KAI8429374.1"/>
    <property type="molecule type" value="Genomic_DNA"/>
</dbReference>
<dbReference type="Proteomes" id="UP001064048">
    <property type="component" value="Chromosome Z"/>
</dbReference>
<reference evidence="1 2" key="1">
    <citation type="journal article" date="2022" name="Genome Biol. Evol.">
        <title>The Spruce Budworm Genome: Reconstructing the Evolutionary History of Antifreeze Proteins.</title>
        <authorList>
            <person name="Beliveau C."/>
            <person name="Gagne P."/>
            <person name="Picq S."/>
            <person name="Vernygora O."/>
            <person name="Keeling C.I."/>
            <person name="Pinkney K."/>
            <person name="Doucet D."/>
            <person name="Wen F."/>
            <person name="Johnston J.S."/>
            <person name="Maaroufi H."/>
            <person name="Boyle B."/>
            <person name="Laroche J."/>
            <person name="Dewar K."/>
            <person name="Juretic N."/>
            <person name="Blackburn G."/>
            <person name="Nisole A."/>
            <person name="Brunet B."/>
            <person name="Brandao M."/>
            <person name="Lumley L."/>
            <person name="Duan J."/>
            <person name="Quan G."/>
            <person name="Lucarotti C.J."/>
            <person name="Roe A.D."/>
            <person name="Sperling F.A.H."/>
            <person name="Levesque R.C."/>
            <person name="Cusson M."/>
        </authorList>
    </citation>
    <scope>NUCLEOTIDE SEQUENCE [LARGE SCALE GENOMIC DNA]</scope>
    <source>
        <strain evidence="1">Glfc:IPQL:Cfum</strain>
    </source>
</reference>
<protein>
    <submittedName>
        <fullName evidence="1">Uncharacterized protein</fullName>
    </submittedName>
</protein>
<comment type="caution">
    <text evidence="1">The sequence shown here is derived from an EMBL/GenBank/DDBJ whole genome shotgun (WGS) entry which is preliminary data.</text>
</comment>
<name>A0ACC0JZ06_CHOFU</name>
<sequence>MSDKIPYVFRQNSDFFYLTGCLEPAAVLVIIKPAQTDNFKSSNPELSLLLAPLRQAGATSGDPQKALHMMSGARLQRARGRPEHPAFPRWSPAAPEPRTYTT</sequence>
<evidence type="ECO:0000313" key="2">
    <source>
        <dbReference type="Proteomes" id="UP001064048"/>
    </source>
</evidence>
<evidence type="ECO:0000313" key="1">
    <source>
        <dbReference type="EMBL" id="KAI8429374.1"/>
    </source>
</evidence>